<accession>A0A445K9G6</accession>
<dbReference type="Proteomes" id="UP000289340">
    <property type="component" value="Chromosome 6"/>
</dbReference>
<comment type="caution">
    <text evidence="2">The sequence shown here is derived from an EMBL/GenBank/DDBJ whole genome shotgun (WGS) entry which is preliminary data.</text>
</comment>
<sequence length="79" mass="9510">MCFPWQFYIYWEANQHYWTCMFLTFLSGSCTSLASVSLYLPQYFPQFFFWWLKKQNLGHDHGSNTSLVCIRSFQTCLVN</sequence>
<keyword evidence="3" id="KW-1185">Reference proteome</keyword>
<keyword evidence="1" id="KW-0472">Membrane</keyword>
<gene>
    <name evidence="2" type="ORF">D0Y65_014653</name>
</gene>
<evidence type="ECO:0000313" key="2">
    <source>
        <dbReference type="EMBL" id="RZC07453.1"/>
    </source>
</evidence>
<keyword evidence="1" id="KW-0812">Transmembrane</keyword>
<protein>
    <submittedName>
        <fullName evidence="2">Uncharacterized protein</fullName>
    </submittedName>
</protein>
<keyword evidence="1" id="KW-1133">Transmembrane helix</keyword>
<feature type="transmembrane region" description="Helical" evidence="1">
    <location>
        <begin position="16"/>
        <end position="40"/>
    </location>
</feature>
<dbReference type="AlphaFoldDB" id="A0A445K9G6"/>
<name>A0A445K9G6_GLYSO</name>
<evidence type="ECO:0000313" key="3">
    <source>
        <dbReference type="Proteomes" id="UP000289340"/>
    </source>
</evidence>
<reference evidence="2 3" key="1">
    <citation type="submission" date="2018-09" db="EMBL/GenBank/DDBJ databases">
        <title>A high-quality reference genome of wild soybean provides a powerful tool to mine soybean genomes.</title>
        <authorList>
            <person name="Xie M."/>
            <person name="Chung C.Y.L."/>
            <person name="Li M.-W."/>
            <person name="Wong F.-L."/>
            <person name="Chan T.-F."/>
            <person name="Lam H.-M."/>
        </authorList>
    </citation>
    <scope>NUCLEOTIDE SEQUENCE [LARGE SCALE GENOMIC DNA]</scope>
    <source>
        <strain evidence="3">cv. W05</strain>
        <tissue evidence="2">Hypocotyl of etiolated seedlings</tissue>
    </source>
</reference>
<organism evidence="2 3">
    <name type="scientific">Glycine soja</name>
    <name type="common">Wild soybean</name>
    <dbReference type="NCBI Taxonomy" id="3848"/>
    <lineage>
        <taxon>Eukaryota</taxon>
        <taxon>Viridiplantae</taxon>
        <taxon>Streptophyta</taxon>
        <taxon>Embryophyta</taxon>
        <taxon>Tracheophyta</taxon>
        <taxon>Spermatophyta</taxon>
        <taxon>Magnoliopsida</taxon>
        <taxon>eudicotyledons</taxon>
        <taxon>Gunneridae</taxon>
        <taxon>Pentapetalae</taxon>
        <taxon>rosids</taxon>
        <taxon>fabids</taxon>
        <taxon>Fabales</taxon>
        <taxon>Fabaceae</taxon>
        <taxon>Papilionoideae</taxon>
        <taxon>50 kb inversion clade</taxon>
        <taxon>NPAAA clade</taxon>
        <taxon>indigoferoid/millettioid clade</taxon>
        <taxon>Phaseoleae</taxon>
        <taxon>Glycine</taxon>
        <taxon>Glycine subgen. Soja</taxon>
    </lineage>
</organism>
<proteinExistence type="predicted"/>
<dbReference type="EMBL" id="QZWG01000006">
    <property type="protein sequence ID" value="RZC07453.1"/>
    <property type="molecule type" value="Genomic_DNA"/>
</dbReference>
<evidence type="ECO:0000256" key="1">
    <source>
        <dbReference type="SAM" id="Phobius"/>
    </source>
</evidence>